<feature type="region of interest" description="Disordered" evidence="1">
    <location>
        <begin position="1"/>
        <end position="26"/>
    </location>
</feature>
<organism evidence="2">
    <name type="scientific">Psilocybe cubensis</name>
    <name type="common">Psychedelic mushroom</name>
    <name type="synonym">Stropharia cubensis</name>
    <dbReference type="NCBI Taxonomy" id="181762"/>
    <lineage>
        <taxon>Eukaryota</taxon>
        <taxon>Fungi</taxon>
        <taxon>Dikarya</taxon>
        <taxon>Basidiomycota</taxon>
        <taxon>Agaricomycotina</taxon>
        <taxon>Agaricomycetes</taxon>
        <taxon>Agaricomycetidae</taxon>
        <taxon>Agaricales</taxon>
        <taxon>Agaricineae</taxon>
        <taxon>Strophariaceae</taxon>
        <taxon>Psilocybe</taxon>
    </lineage>
</organism>
<protein>
    <submittedName>
        <fullName evidence="2">Uncharacterized protein</fullName>
    </submittedName>
</protein>
<dbReference type="EMBL" id="JAFIQS010000002">
    <property type="protein sequence ID" value="KAG5172156.1"/>
    <property type="molecule type" value="Genomic_DNA"/>
</dbReference>
<evidence type="ECO:0000313" key="2">
    <source>
        <dbReference type="EMBL" id="KAG5172156.1"/>
    </source>
</evidence>
<accession>A0A8H7Y6C3</accession>
<comment type="caution">
    <text evidence="2">The sequence shown here is derived from an EMBL/GenBank/DDBJ whole genome shotgun (WGS) entry which is preliminary data.</text>
</comment>
<proteinExistence type="predicted"/>
<reference evidence="2" key="1">
    <citation type="submission" date="2021-02" db="EMBL/GenBank/DDBJ databases">
        <title>Psilocybe cubensis genome.</title>
        <authorList>
            <person name="Mckernan K.J."/>
            <person name="Crawford S."/>
            <person name="Trippe A."/>
            <person name="Kane L.T."/>
            <person name="Mclaughlin S."/>
        </authorList>
    </citation>
    <scope>NUCLEOTIDE SEQUENCE [LARGE SCALE GENOMIC DNA]</scope>
    <source>
        <strain evidence="2">MGC-MH-2018</strain>
    </source>
</reference>
<gene>
    <name evidence="2" type="ORF">JR316_001651</name>
</gene>
<evidence type="ECO:0000256" key="1">
    <source>
        <dbReference type="SAM" id="MobiDB-lite"/>
    </source>
</evidence>
<dbReference type="AlphaFoldDB" id="A0A8H7Y6C3"/>
<name>A0A8H7Y6C3_PSICU</name>
<sequence length="426" mass="47939">MGVETPMENSPIASSAHPNSQSTVGRSLQKEFFRSSGEILKMSLEHARDAVDLDSSSENVEAAVAGYALSVALISEVMERVRAENSTAKEENLIRLQNLENCLPFAMDNTEGRRLFGVNAALIDHREGLRKADTGGKHQKPQIHSDLISTPHTAFSFMDITTINLQDQWISSPRKRKTQQKDIEFFFRSGKNHIPRKARVHRAAMQIKTPRTFLFSKVEAKLTLYQWATIFEEHRCRIQTSLALYSSLFIGAFGSVMINRKATLAFSLFPELDPLRKDWEEESSIEDEVVKSTGLSEKEPYRTVQNPSGETPFYKFNPSSTPSTLPHTRSRATSLSSYVTARDATSFINTLSSRYSNLSNTFDGKSSYSVASSRTGETDYGLYYRRMALSLISLNSIVTVKEMKTNLRRSRSWTSTADTWEYAGTS</sequence>
<feature type="compositionally biased region" description="Polar residues" evidence="1">
    <location>
        <begin position="7"/>
        <end position="26"/>
    </location>
</feature>